<dbReference type="Proteomes" id="UP000637061">
    <property type="component" value="Unassembled WGS sequence"/>
</dbReference>
<sequence length="221" mass="24599">MRRRTFAEGVAVLIPFWILAEIFFAFVRDPLADTYTGSVYAVTRNDKGVQVVTPLKAKLKLDVVDTGVIYDRRPGVSHDGLRIEFTGADLGVLSRLGIPNQMLTPDGVKKAFAEPYCQASKMKSEKLASFFAGFNNDYDGGYTSYGKAFHMTFRSDAGGMNCGSAHLGVIDFNNVQFALDNLSPSGYVFANLTRDSHISFVQRMIMKFRFDRDNIKTIFAD</sequence>
<organism evidence="2 3">
    <name type="scientific">Pseudomonas putida</name>
    <name type="common">Arthrobacter siderocapsulatus</name>
    <dbReference type="NCBI Taxonomy" id="303"/>
    <lineage>
        <taxon>Bacteria</taxon>
        <taxon>Pseudomonadati</taxon>
        <taxon>Pseudomonadota</taxon>
        <taxon>Gammaproteobacteria</taxon>
        <taxon>Pseudomonadales</taxon>
        <taxon>Pseudomonadaceae</taxon>
        <taxon>Pseudomonas</taxon>
    </lineage>
</organism>
<comment type="caution">
    <text evidence="2">The sequence shown here is derived from an EMBL/GenBank/DDBJ whole genome shotgun (WGS) entry which is preliminary data.</text>
</comment>
<gene>
    <name evidence="2" type="ORF">JEU22_01010</name>
</gene>
<keyword evidence="1" id="KW-1133">Transmembrane helix</keyword>
<evidence type="ECO:0000313" key="2">
    <source>
        <dbReference type="EMBL" id="MBI6882485.1"/>
    </source>
</evidence>
<keyword evidence="1" id="KW-0812">Transmembrane</keyword>
<dbReference type="EMBL" id="JAEHTE010000001">
    <property type="protein sequence ID" value="MBI6882485.1"/>
    <property type="molecule type" value="Genomic_DNA"/>
</dbReference>
<keyword evidence="1" id="KW-0472">Membrane</keyword>
<accession>A0A8I1EB32</accession>
<protein>
    <submittedName>
        <fullName evidence="2">Uncharacterized protein</fullName>
    </submittedName>
</protein>
<evidence type="ECO:0000313" key="3">
    <source>
        <dbReference type="Proteomes" id="UP000637061"/>
    </source>
</evidence>
<feature type="transmembrane region" description="Helical" evidence="1">
    <location>
        <begin position="7"/>
        <end position="27"/>
    </location>
</feature>
<name>A0A8I1EB32_PSEPU</name>
<dbReference type="RefSeq" id="WP_198746102.1">
    <property type="nucleotide sequence ID" value="NZ_JAEHTE010000001.1"/>
</dbReference>
<dbReference type="AlphaFoldDB" id="A0A8I1EB32"/>
<reference evidence="2" key="1">
    <citation type="submission" date="2020-12" db="EMBL/GenBank/DDBJ databases">
        <title>Enhanced detection system for hospital associated transmission using whole genome sequencing surveillance.</title>
        <authorList>
            <person name="Harrison L.H."/>
            <person name="Van Tyne D."/>
            <person name="Marsh J.W."/>
            <person name="Griffith M.P."/>
            <person name="Snyder D.J."/>
            <person name="Cooper V.S."/>
            <person name="Mustapha M."/>
        </authorList>
    </citation>
    <scope>NUCLEOTIDE SEQUENCE</scope>
    <source>
        <strain evidence="2">PSB00042</strain>
    </source>
</reference>
<proteinExistence type="predicted"/>
<evidence type="ECO:0000256" key="1">
    <source>
        <dbReference type="SAM" id="Phobius"/>
    </source>
</evidence>